<reference evidence="1" key="1">
    <citation type="submission" date="2018-05" db="EMBL/GenBank/DDBJ databases">
        <authorList>
            <person name="Lanie J.A."/>
            <person name="Ng W.-L."/>
            <person name="Kazmierczak K.M."/>
            <person name="Andrzejewski T.M."/>
            <person name="Davidsen T.M."/>
            <person name="Wayne K.J."/>
            <person name="Tettelin H."/>
            <person name="Glass J.I."/>
            <person name="Rusch D."/>
            <person name="Podicherti R."/>
            <person name="Tsui H.-C.T."/>
            <person name="Winkler M.E."/>
        </authorList>
    </citation>
    <scope>NUCLEOTIDE SEQUENCE</scope>
</reference>
<protein>
    <submittedName>
        <fullName evidence="1">Uncharacterized protein</fullName>
    </submittedName>
</protein>
<evidence type="ECO:0000313" key="1">
    <source>
        <dbReference type="EMBL" id="SVD76320.1"/>
    </source>
</evidence>
<feature type="non-terminal residue" evidence="1">
    <location>
        <position position="1"/>
    </location>
</feature>
<accession>A0A382XZL4</accession>
<proteinExistence type="predicted"/>
<dbReference type="EMBL" id="UINC01171647">
    <property type="protein sequence ID" value="SVD76320.1"/>
    <property type="molecule type" value="Genomic_DNA"/>
</dbReference>
<feature type="non-terminal residue" evidence="1">
    <location>
        <position position="267"/>
    </location>
</feature>
<gene>
    <name evidence="1" type="ORF">METZ01_LOCUS429174</name>
</gene>
<sequence length="267" mass="30658">DQENYIFGDHDDCNKVDTFWGISTQATIEVEGSGAKKNFKKEIDFNNLVTDTNITYRKFKETKYYFLGFSLNEGESLSCVINEEFEVSRLKFCFIKFSAPEIADIILTDVSYVLADSGEEIEFSSDGDTTHKGNLFDIFRGSDCIVDKKKTKKNKNLKKSEDRTDGAEYIMSLDINFVQRKIADEEWPEKKISKMALDTIHNFVNELKEKIEGGMSDRILICNSENFYIDELEVGIKKIKCFDFSKIIVLVKKAIPAEEMDGHLLEM</sequence>
<organism evidence="1">
    <name type="scientific">marine metagenome</name>
    <dbReference type="NCBI Taxonomy" id="408172"/>
    <lineage>
        <taxon>unclassified sequences</taxon>
        <taxon>metagenomes</taxon>
        <taxon>ecological metagenomes</taxon>
    </lineage>
</organism>
<dbReference type="AlphaFoldDB" id="A0A382XZL4"/>
<name>A0A382XZL4_9ZZZZ</name>